<evidence type="ECO:0000313" key="3">
    <source>
        <dbReference type="Proteomes" id="UP000254209"/>
    </source>
</evidence>
<accession>A0A376BUW0</accession>
<dbReference type="SUPFAM" id="SSF46689">
    <property type="entry name" value="Homeodomain-like"/>
    <property type="match status" value="1"/>
</dbReference>
<dbReference type="PANTHER" id="PTHR37812:SF1">
    <property type="entry name" value="MU-LIKE PROPHAGE FLUMU PROTEIN C"/>
    <property type="match status" value="1"/>
</dbReference>
<gene>
    <name evidence="2" type="ORF">NCTC10283_01678</name>
</gene>
<dbReference type="InterPro" id="IPR014875">
    <property type="entry name" value="Mor_transcription_activator"/>
</dbReference>
<dbReference type="AlphaFoldDB" id="A0A376BUW0"/>
<keyword evidence="3" id="KW-1185">Reference proteome</keyword>
<dbReference type="InterPro" id="IPR052411">
    <property type="entry name" value="c-mor_Regulatory_Protein"/>
</dbReference>
<evidence type="ECO:0000259" key="1">
    <source>
        <dbReference type="Pfam" id="PF08765"/>
    </source>
</evidence>
<sequence length="115" mass="13213">MADNRIPELVADLEAQTAAFLLSELNLDNQQAQIISKKLSRHITSNWGGQLIYIPKNQGGKLDERDQQIYAEFNGKNHFDLAKKYDLAVQQIYKIVKTVGQYEMAQRQRGLFDDE</sequence>
<dbReference type="Gene3D" id="1.10.10.60">
    <property type="entry name" value="Homeodomain-like"/>
    <property type="match status" value="1"/>
</dbReference>
<protein>
    <submittedName>
        <fullName evidence="2">Uncharacterized conserved protein</fullName>
    </submittedName>
</protein>
<organism evidence="2 3">
    <name type="scientific">Alysiella crassa</name>
    <dbReference type="NCBI Taxonomy" id="153491"/>
    <lineage>
        <taxon>Bacteria</taxon>
        <taxon>Pseudomonadati</taxon>
        <taxon>Pseudomonadota</taxon>
        <taxon>Betaproteobacteria</taxon>
        <taxon>Neisseriales</taxon>
        <taxon>Neisseriaceae</taxon>
        <taxon>Alysiella</taxon>
    </lineage>
</organism>
<name>A0A376BUW0_9NEIS</name>
<feature type="domain" description="Mor transcription activator" evidence="1">
    <location>
        <begin position="5"/>
        <end position="111"/>
    </location>
</feature>
<reference evidence="2 3" key="1">
    <citation type="submission" date="2018-06" db="EMBL/GenBank/DDBJ databases">
        <authorList>
            <consortium name="Pathogen Informatics"/>
            <person name="Doyle S."/>
        </authorList>
    </citation>
    <scope>NUCLEOTIDE SEQUENCE [LARGE SCALE GENOMIC DNA]</scope>
    <source>
        <strain evidence="2 3">NCTC10283</strain>
    </source>
</reference>
<proteinExistence type="predicted"/>
<dbReference type="RefSeq" id="WP_172540024.1">
    <property type="nucleotide sequence ID" value="NZ_UFSO01000003.1"/>
</dbReference>
<dbReference type="STRING" id="1120980.GCA_000745955_00791"/>
<dbReference type="InterPro" id="IPR009057">
    <property type="entry name" value="Homeodomain-like_sf"/>
</dbReference>
<dbReference type="Proteomes" id="UP000254209">
    <property type="component" value="Unassembled WGS sequence"/>
</dbReference>
<dbReference type="EMBL" id="UFSO01000003">
    <property type="protein sequence ID" value="SSY80124.1"/>
    <property type="molecule type" value="Genomic_DNA"/>
</dbReference>
<evidence type="ECO:0000313" key="2">
    <source>
        <dbReference type="EMBL" id="SSY80124.1"/>
    </source>
</evidence>
<dbReference type="Pfam" id="PF08765">
    <property type="entry name" value="Mor"/>
    <property type="match status" value="1"/>
</dbReference>
<dbReference type="PANTHER" id="PTHR37812">
    <property type="entry name" value="MU-LIKE PROPHAGE FLUMU PROTEIN C"/>
    <property type="match status" value="1"/>
</dbReference>